<dbReference type="GO" id="GO:0004518">
    <property type="term" value="F:nuclease activity"/>
    <property type="evidence" value="ECO:0007669"/>
    <property type="project" value="UniProtKB-KW"/>
</dbReference>
<evidence type="ECO:0000256" key="1">
    <source>
        <dbReference type="ARBA" id="ARBA00022722"/>
    </source>
</evidence>
<dbReference type="GO" id="GO:0016787">
    <property type="term" value="F:hydrolase activity"/>
    <property type="evidence" value="ECO:0007669"/>
    <property type="project" value="UniProtKB-KW"/>
</dbReference>
<evidence type="ECO:0000313" key="7">
    <source>
        <dbReference type="EMBL" id="TCC20566.1"/>
    </source>
</evidence>
<gene>
    <name evidence="7" type="ORF">E0H50_36665</name>
</gene>
<dbReference type="EMBL" id="SJKA01000021">
    <property type="protein sequence ID" value="TCC20566.1"/>
    <property type="molecule type" value="Genomic_DNA"/>
</dbReference>
<dbReference type="OrthoDB" id="113459at2"/>
<evidence type="ECO:0000259" key="5">
    <source>
        <dbReference type="Pfam" id="PF13470"/>
    </source>
</evidence>
<keyword evidence="2" id="KW-0479">Metal-binding</keyword>
<proteinExistence type="predicted"/>
<feature type="domain" description="VapC50 C-terminal" evidence="6">
    <location>
        <begin position="129"/>
        <end position="183"/>
    </location>
</feature>
<dbReference type="InterPro" id="IPR058652">
    <property type="entry name" value="VapC50_C"/>
</dbReference>
<evidence type="ECO:0000259" key="6">
    <source>
        <dbReference type="Pfam" id="PF26343"/>
    </source>
</evidence>
<evidence type="ECO:0000256" key="2">
    <source>
        <dbReference type="ARBA" id="ARBA00022723"/>
    </source>
</evidence>
<evidence type="ECO:0000313" key="8">
    <source>
        <dbReference type="Proteomes" id="UP000292695"/>
    </source>
</evidence>
<keyword evidence="3" id="KW-0378">Hydrolase</keyword>
<dbReference type="InterPro" id="IPR029060">
    <property type="entry name" value="PIN-like_dom_sf"/>
</dbReference>
<dbReference type="Pfam" id="PF26343">
    <property type="entry name" value="VapC50_C"/>
    <property type="match status" value="1"/>
</dbReference>
<reference evidence="7 8" key="1">
    <citation type="submission" date="2019-02" db="EMBL/GenBank/DDBJ databases">
        <title>Kribbella capetownensis sp. nov. and Kribbella speibonae sp. nov., isolated from soil.</title>
        <authorList>
            <person name="Curtis S.M."/>
            <person name="Norton I."/>
            <person name="Everest G.J."/>
            <person name="Meyers P.R."/>
        </authorList>
    </citation>
    <scope>NUCLEOTIDE SEQUENCE [LARGE SCALE GENOMIC DNA]</scope>
    <source>
        <strain evidence="7 8">DSM 27082</strain>
    </source>
</reference>
<dbReference type="SUPFAM" id="SSF88723">
    <property type="entry name" value="PIN domain-like"/>
    <property type="match status" value="1"/>
</dbReference>
<keyword evidence="4" id="KW-0460">Magnesium</keyword>
<keyword evidence="8" id="KW-1185">Reference proteome</keyword>
<dbReference type="InterPro" id="IPR002716">
    <property type="entry name" value="PIN_dom"/>
</dbReference>
<organism evidence="7 8">
    <name type="scientific">Kribbella sindirgiensis</name>
    <dbReference type="NCBI Taxonomy" id="1124744"/>
    <lineage>
        <taxon>Bacteria</taxon>
        <taxon>Bacillati</taxon>
        <taxon>Actinomycetota</taxon>
        <taxon>Actinomycetes</taxon>
        <taxon>Propionibacteriales</taxon>
        <taxon>Kribbellaceae</taxon>
        <taxon>Kribbella</taxon>
    </lineage>
</organism>
<dbReference type="RefSeq" id="WP_131295624.1">
    <property type="nucleotide sequence ID" value="NZ_SJKA01000021.1"/>
</dbReference>
<dbReference type="Pfam" id="PF13470">
    <property type="entry name" value="PIN_3"/>
    <property type="match status" value="1"/>
</dbReference>
<name>A0A4R0I0D9_9ACTN</name>
<evidence type="ECO:0000256" key="4">
    <source>
        <dbReference type="ARBA" id="ARBA00022842"/>
    </source>
</evidence>
<dbReference type="GO" id="GO:0046872">
    <property type="term" value="F:metal ion binding"/>
    <property type="evidence" value="ECO:0007669"/>
    <property type="project" value="UniProtKB-KW"/>
</dbReference>
<accession>A0A4R0I0D9</accession>
<keyword evidence="1" id="KW-0540">Nuclease</keyword>
<evidence type="ECO:0000256" key="3">
    <source>
        <dbReference type="ARBA" id="ARBA00022801"/>
    </source>
</evidence>
<feature type="domain" description="PIN" evidence="5">
    <location>
        <begin position="5"/>
        <end position="111"/>
    </location>
</feature>
<comment type="caution">
    <text evidence="7">The sequence shown here is derived from an EMBL/GenBank/DDBJ whole genome shotgun (WGS) entry which is preliminary data.</text>
</comment>
<dbReference type="AlphaFoldDB" id="A0A4R0I0D9"/>
<sequence length="183" mass="20651">MSFIVVYDANVLYPNSLRDLLIRVAQAGLVEAKWTDEILDETFRNLKLNRTDLDPAKLDRTRELMNRAIRDVLVTDYEPLTEILDLPDPDDRHVLAAAIKARAQMIVTDNLKDFPQEKLAPWNVEARSADDFVLDLIDLNQQAVYAQVQRMADAWQNPPGSVDDVLTSLEHVGLLGSVATLRA</sequence>
<dbReference type="Proteomes" id="UP000292695">
    <property type="component" value="Unassembled WGS sequence"/>
</dbReference>
<protein>
    <submittedName>
        <fullName evidence="7">PIN domain-containing protein</fullName>
    </submittedName>
</protein>